<keyword evidence="5" id="KW-1185">Reference proteome</keyword>
<dbReference type="EMBL" id="CP094669">
    <property type="protein sequence ID" value="UOG74537.1"/>
    <property type="molecule type" value="Genomic_DNA"/>
</dbReference>
<feature type="domain" description="Secretion system C-terminal sorting" evidence="3">
    <location>
        <begin position="688"/>
        <end position="756"/>
    </location>
</feature>
<sequence>MTLRFLLPLLVCCSWLCASPAVAQSTAFGFELRSVAKVVQGTDTLRNAWAGGLDSPQFSSIDLNADGQEDLFIFDRRIRRVLTYLNVAAGGGRQWQYAPDYEALFPVGIHNFALLRDYDCDGRPDLFTSGTSEVDIQVFRNVAGPGGRPSFQLVTALLSALVGANQVNINTGVNLPAITDVNGDGRLDILLYDWDNNKYVTYYRNTSTSACGGLQFALASASWGNIQSCLGSCGSYSFSPTTLCRPGGVQHTFGSNILALDLDADGDKDLVIGRDYCSELVAMVNQGNSQQESMSATSLNSSFPTGTTPARVPNFPAGYHLDVNFDGRLDLLVAPSVFDNLDTLDTRQSVWFYENAGTGAATNFQFRQQDFLQRDMIEASSLAAPAFLDVDGDGLKDMLVAGTRRDAPGNFFVASVAHYRNTGTATRAVYQLVTTDYLNLSSKKFGRLQPVIVDLNRDGALDLACIGYYATGRSSFLGFYLNQAAAGQAPSFTTSTMRTINNVPNGEFDTATFFDVDNDGNVDLLYGTNSIRTDLPGQSLRYYRNNGSSSLENAFVVANADYGQIRSANNTRPVNLCPLVADFDSDGTPDLLVTDASGTVRLFSNLRAQSSVFLDCTNLFYNNALGSYENALLGVRDQNHFTLAANDVDGDGGLELFIGMESGGVLAAAPRNRVLSTRNAAQNLPLSLYPNPATSTTTVEAPQPVQLTLLDLTGRTMRKGTILARRHEVDLRGLAAGLYLVRCETTDGRLGMQRLVVK</sequence>
<organism evidence="4 5">
    <name type="scientific">Hymenobacter tibetensis</name>
    <dbReference type="NCBI Taxonomy" id="497967"/>
    <lineage>
        <taxon>Bacteria</taxon>
        <taxon>Pseudomonadati</taxon>
        <taxon>Bacteroidota</taxon>
        <taxon>Cytophagia</taxon>
        <taxon>Cytophagales</taxon>
        <taxon>Hymenobacteraceae</taxon>
        <taxon>Hymenobacter</taxon>
    </lineage>
</organism>
<keyword evidence="1 2" id="KW-0732">Signal</keyword>
<gene>
    <name evidence="4" type="ORF">MTX78_20760</name>
</gene>
<evidence type="ECO:0000256" key="2">
    <source>
        <dbReference type="SAM" id="SignalP"/>
    </source>
</evidence>
<dbReference type="PANTHER" id="PTHR44103">
    <property type="entry name" value="PROPROTEIN CONVERTASE P"/>
    <property type="match status" value="1"/>
</dbReference>
<dbReference type="Gene3D" id="2.130.10.130">
    <property type="entry name" value="Integrin alpha, N-terminal"/>
    <property type="match status" value="2"/>
</dbReference>
<dbReference type="InterPro" id="IPR013517">
    <property type="entry name" value="FG-GAP"/>
</dbReference>
<reference evidence="4 5" key="1">
    <citation type="submission" date="2022-03" db="EMBL/GenBank/DDBJ databases">
        <title>Hymenobactersp. isolated from the air.</title>
        <authorList>
            <person name="Won M."/>
            <person name="Kwon S.-W."/>
        </authorList>
    </citation>
    <scope>NUCLEOTIDE SEQUENCE [LARGE SCALE GENOMIC DNA]</scope>
    <source>
        <strain evidence="4 5">KACC 21982</strain>
    </source>
</reference>
<feature type="signal peptide" evidence="2">
    <location>
        <begin position="1"/>
        <end position="23"/>
    </location>
</feature>
<proteinExistence type="predicted"/>
<dbReference type="InterPro" id="IPR026444">
    <property type="entry name" value="Secre_tail"/>
</dbReference>
<dbReference type="Proteomes" id="UP000831113">
    <property type="component" value="Chromosome"/>
</dbReference>
<dbReference type="PANTHER" id="PTHR44103:SF1">
    <property type="entry name" value="PROPROTEIN CONVERTASE P"/>
    <property type="match status" value="1"/>
</dbReference>
<dbReference type="InterPro" id="IPR028994">
    <property type="entry name" value="Integrin_alpha_N"/>
</dbReference>
<accession>A0ABY4CWZ6</accession>
<evidence type="ECO:0000259" key="3">
    <source>
        <dbReference type="Pfam" id="PF18962"/>
    </source>
</evidence>
<evidence type="ECO:0000313" key="4">
    <source>
        <dbReference type="EMBL" id="UOG74537.1"/>
    </source>
</evidence>
<feature type="chain" id="PRO_5046525252" evidence="2">
    <location>
        <begin position="24"/>
        <end position="758"/>
    </location>
</feature>
<dbReference type="NCBIfam" id="TIGR04183">
    <property type="entry name" value="Por_Secre_tail"/>
    <property type="match status" value="1"/>
</dbReference>
<dbReference type="Pfam" id="PF13517">
    <property type="entry name" value="FG-GAP_3"/>
    <property type="match status" value="2"/>
</dbReference>
<evidence type="ECO:0000313" key="5">
    <source>
        <dbReference type="Proteomes" id="UP000831113"/>
    </source>
</evidence>
<name>A0ABY4CWZ6_9BACT</name>
<evidence type="ECO:0000256" key="1">
    <source>
        <dbReference type="ARBA" id="ARBA00022729"/>
    </source>
</evidence>
<dbReference type="Pfam" id="PF18962">
    <property type="entry name" value="Por_Secre_tail"/>
    <property type="match status" value="1"/>
</dbReference>
<dbReference type="RefSeq" id="WP_243797982.1">
    <property type="nucleotide sequence ID" value="NZ_CP094669.1"/>
</dbReference>
<dbReference type="SUPFAM" id="SSF69318">
    <property type="entry name" value="Integrin alpha N-terminal domain"/>
    <property type="match status" value="2"/>
</dbReference>
<protein>
    <submittedName>
        <fullName evidence="4">FG-GAP-like repeat-containing protein</fullName>
    </submittedName>
</protein>